<evidence type="ECO:0000256" key="6">
    <source>
        <dbReference type="ARBA" id="ARBA00022989"/>
    </source>
</evidence>
<evidence type="ECO:0000313" key="14">
    <source>
        <dbReference type="Proteomes" id="UP000658127"/>
    </source>
</evidence>
<sequence>MTFATLALVVALGVAGPLLALPRRLHLPVILGELIAGIIFGTTGLRILDAEDPIFVFLADMGFALVMFAAGTHVPVRDPAVRGALGAGLVRAALVGVVAAVAGWAVAQAFGIGHGAIYAVLMASSSAAIALPIVDSMRLSGPPVLALTAQVAIADTACIVALPLVIDPGNAARAAVGAVVVAACAVVMFLILRYLQKTGAQRQVHEVSEERKFTLELRVSLVLVFALCGVASATHVSIMLGGFAAGLAVAGVGEPRRVAKQVFAISEGLLAPLFFVWLGARLDLRELGEHPQFILLGLALGVGAVAVHCTTRVIGQPLAHGALAAAQIGVPVAAVTVGSQLGVLVPGESSAIMLATLCTIVIATVAASRLAAKAPV</sequence>
<accession>A0ABQ2KNT0</accession>
<gene>
    <name evidence="13" type="ORF">GCM10011610_44540</name>
</gene>
<comment type="caution">
    <text evidence="13">The sequence shown here is derived from an EMBL/GenBank/DDBJ whole genome shotgun (WGS) entry which is preliminary data.</text>
</comment>
<evidence type="ECO:0000256" key="2">
    <source>
        <dbReference type="ARBA" id="ARBA00005551"/>
    </source>
</evidence>
<evidence type="ECO:0000256" key="1">
    <source>
        <dbReference type="ARBA" id="ARBA00004141"/>
    </source>
</evidence>
<feature type="transmembrane region" description="Helical" evidence="11">
    <location>
        <begin position="116"/>
        <end position="134"/>
    </location>
</feature>
<keyword evidence="3" id="KW-0813">Transport</keyword>
<evidence type="ECO:0000313" key="13">
    <source>
        <dbReference type="EMBL" id="GGN87839.1"/>
    </source>
</evidence>
<organism evidence="13 14">
    <name type="scientific">Nocardia rhizosphaerihabitans</name>
    <dbReference type="NCBI Taxonomy" id="1691570"/>
    <lineage>
        <taxon>Bacteria</taxon>
        <taxon>Bacillati</taxon>
        <taxon>Actinomycetota</taxon>
        <taxon>Actinomycetes</taxon>
        <taxon>Mycobacteriales</taxon>
        <taxon>Nocardiaceae</taxon>
        <taxon>Nocardia</taxon>
    </lineage>
</organism>
<proteinExistence type="inferred from homology"/>
<keyword evidence="5 11" id="KW-0812">Transmembrane</keyword>
<dbReference type="Proteomes" id="UP000658127">
    <property type="component" value="Unassembled WGS sequence"/>
</dbReference>
<dbReference type="Gene3D" id="1.20.1530.20">
    <property type="match status" value="1"/>
</dbReference>
<keyword evidence="4" id="KW-0050">Antiport</keyword>
<dbReference type="PANTHER" id="PTHR43562">
    <property type="entry name" value="NAPA-TYPE SODIUM/HYDROGEN ANTIPORTER"/>
    <property type="match status" value="1"/>
</dbReference>
<feature type="transmembrane region" description="Helical" evidence="11">
    <location>
        <begin position="262"/>
        <end position="280"/>
    </location>
</feature>
<evidence type="ECO:0000256" key="9">
    <source>
        <dbReference type="ARBA" id="ARBA00023136"/>
    </source>
</evidence>
<evidence type="ECO:0000256" key="11">
    <source>
        <dbReference type="SAM" id="Phobius"/>
    </source>
</evidence>
<feature type="transmembrane region" description="Helical" evidence="11">
    <location>
        <begin position="172"/>
        <end position="192"/>
    </location>
</feature>
<dbReference type="PANTHER" id="PTHR43562:SF3">
    <property type="entry name" value="SODIUM ION_PROTON EXCHANGER (EUROFUNG)"/>
    <property type="match status" value="1"/>
</dbReference>
<dbReference type="InterPro" id="IPR006153">
    <property type="entry name" value="Cation/H_exchanger_TM"/>
</dbReference>
<feature type="domain" description="Cation/H+ exchanger transmembrane" evidence="12">
    <location>
        <begin position="18"/>
        <end position="371"/>
    </location>
</feature>
<reference evidence="14" key="1">
    <citation type="journal article" date="2019" name="Int. J. Syst. Evol. Microbiol.">
        <title>The Global Catalogue of Microorganisms (GCM) 10K type strain sequencing project: providing services to taxonomists for standard genome sequencing and annotation.</title>
        <authorList>
            <consortium name="The Broad Institute Genomics Platform"/>
            <consortium name="The Broad Institute Genome Sequencing Center for Infectious Disease"/>
            <person name="Wu L."/>
            <person name="Ma J."/>
        </authorList>
    </citation>
    <scope>NUCLEOTIDE SEQUENCE [LARGE SCALE GENOMIC DNA]</scope>
    <source>
        <strain evidence="14">CGMCC 4.7329</strain>
    </source>
</reference>
<name>A0ABQ2KNT0_9NOCA</name>
<keyword evidence="14" id="KW-1185">Reference proteome</keyword>
<feature type="transmembrane region" description="Helical" evidence="11">
    <location>
        <begin position="88"/>
        <end position="110"/>
    </location>
</feature>
<comment type="similarity">
    <text evidence="2">Belongs to the monovalent cation:proton antiporter 2 (CPA2) transporter (TC 2.A.37) family.</text>
</comment>
<evidence type="ECO:0000256" key="8">
    <source>
        <dbReference type="ARBA" id="ARBA00023065"/>
    </source>
</evidence>
<evidence type="ECO:0000259" key="12">
    <source>
        <dbReference type="Pfam" id="PF00999"/>
    </source>
</evidence>
<feature type="transmembrane region" description="Helical" evidence="11">
    <location>
        <begin position="54"/>
        <end position="76"/>
    </location>
</feature>
<keyword evidence="10" id="KW-0739">Sodium transport</keyword>
<dbReference type="Pfam" id="PF00999">
    <property type="entry name" value="Na_H_Exchanger"/>
    <property type="match status" value="1"/>
</dbReference>
<feature type="transmembrane region" description="Helical" evidence="11">
    <location>
        <begin position="292"/>
        <end position="310"/>
    </location>
</feature>
<evidence type="ECO:0000256" key="10">
    <source>
        <dbReference type="ARBA" id="ARBA00023201"/>
    </source>
</evidence>
<keyword evidence="8" id="KW-0406">Ion transport</keyword>
<keyword evidence="9 11" id="KW-0472">Membrane</keyword>
<dbReference type="RefSeq" id="WP_189031565.1">
    <property type="nucleotide sequence ID" value="NZ_BMNE01000005.1"/>
</dbReference>
<protein>
    <recommendedName>
        <fullName evidence="12">Cation/H+ exchanger transmembrane domain-containing protein</fullName>
    </recommendedName>
</protein>
<feature type="transmembrane region" description="Helical" evidence="11">
    <location>
        <begin position="146"/>
        <end position="166"/>
    </location>
</feature>
<dbReference type="EMBL" id="BMNE01000005">
    <property type="protein sequence ID" value="GGN87839.1"/>
    <property type="molecule type" value="Genomic_DNA"/>
</dbReference>
<feature type="transmembrane region" description="Helical" evidence="11">
    <location>
        <begin position="213"/>
        <end position="232"/>
    </location>
</feature>
<dbReference type="InterPro" id="IPR038770">
    <property type="entry name" value="Na+/solute_symporter_sf"/>
</dbReference>
<keyword evidence="6 11" id="KW-1133">Transmembrane helix</keyword>
<keyword evidence="7" id="KW-0915">Sodium</keyword>
<comment type="subcellular location">
    <subcellularLocation>
        <location evidence="1">Membrane</location>
        <topology evidence="1">Multi-pass membrane protein</topology>
    </subcellularLocation>
</comment>
<evidence type="ECO:0000256" key="7">
    <source>
        <dbReference type="ARBA" id="ARBA00023053"/>
    </source>
</evidence>
<evidence type="ECO:0000256" key="3">
    <source>
        <dbReference type="ARBA" id="ARBA00022448"/>
    </source>
</evidence>
<evidence type="ECO:0000256" key="4">
    <source>
        <dbReference type="ARBA" id="ARBA00022449"/>
    </source>
</evidence>
<feature type="transmembrane region" description="Helical" evidence="11">
    <location>
        <begin position="351"/>
        <end position="372"/>
    </location>
</feature>
<evidence type="ECO:0000256" key="5">
    <source>
        <dbReference type="ARBA" id="ARBA00022692"/>
    </source>
</evidence>